<dbReference type="InterPro" id="IPR019301">
    <property type="entry name" value="Flagellar_prot_FlgJ_N"/>
</dbReference>
<dbReference type="Proteomes" id="UP000190102">
    <property type="component" value="Unassembled WGS sequence"/>
</dbReference>
<keyword evidence="2" id="KW-0969">Cilium</keyword>
<sequence>MDSTLTIAPDLLMQDNKAEQLGSRAKVRGEQLTDAKRKQLKKISQDFEAMFTGMMLKSMRETVAEDKLTGGGKAEETYRYMLDQEYAAAAAKRGGPNSLASMVEKELLKRYAVPPQKKIAATAGEE</sequence>
<protein>
    <submittedName>
        <fullName evidence="2">Flagellar protein FlgJ</fullName>
    </submittedName>
</protein>
<organism evidence="2 3">
    <name type="scientific">Trichlorobacter thiogenes</name>
    <dbReference type="NCBI Taxonomy" id="115783"/>
    <lineage>
        <taxon>Bacteria</taxon>
        <taxon>Pseudomonadati</taxon>
        <taxon>Thermodesulfobacteriota</taxon>
        <taxon>Desulfuromonadia</taxon>
        <taxon>Geobacterales</taxon>
        <taxon>Geobacteraceae</taxon>
        <taxon>Trichlorobacter</taxon>
    </lineage>
</organism>
<keyword evidence="2" id="KW-0966">Cell projection</keyword>
<evidence type="ECO:0000313" key="2">
    <source>
        <dbReference type="EMBL" id="SJZ33144.1"/>
    </source>
</evidence>
<dbReference type="RefSeq" id="WP_078788362.1">
    <property type="nucleotide sequence ID" value="NZ_FUWR01000001.1"/>
</dbReference>
<dbReference type="OrthoDB" id="9796740at2"/>
<dbReference type="STRING" id="115783.SAMN02745119_00037"/>
<keyword evidence="3" id="KW-1185">Reference proteome</keyword>
<evidence type="ECO:0000259" key="1">
    <source>
        <dbReference type="Pfam" id="PF10135"/>
    </source>
</evidence>
<name>A0A1T4JSR3_9BACT</name>
<evidence type="ECO:0000313" key="3">
    <source>
        <dbReference type="Proteomes" id="UP000190102"/>
    </source>
</evidence>
<feature type="domain" description="Flagellar protein FlgJ N-terminal" evidence="1">
    <location>
        <begin position="57"/>
        <end position="105"/>
    </location>
</feature>
<dbReference type="Pfam" id="PF10135">
    <property type="entry name" value="Rod-binding"/>
    <property type="match status" value="1"/>
</dbReference>
<accession>A0A1T4JSR3</accession>
<keyword evidence="2" id="KW-0282">Flagellum</keyword>
<gene>
    <name evidence="2" type="ORF">SAMN02745119_00037</name>
</gene>
<dbReference type="EMBL" id="FUWR01000001">
    <property type="protein sequence ID" value="SJZ33144.1"/>
    <property type="molecule type" value="Genomic_DNA"/>
</dbReference>
<dbReference type="AlphaFoldDB" id="A0A1T4JSR3"/>
<reference evidence="3" key="1">
    <citation type="submission" date="2017-02" db="EMBL/GenBank/DDBJ databases">
        <authorList>
            <person name="Varghese N."/>
            <person name="Submissions S."/>
        </authorList>
    </citation>
    <scope>NUCLEOTIDE SEQUENCE [LARGE SCALE GENOMIC DNA]</scope>
    <source>
        <strain evidence="3">ATCC BAA-34</strain>
    </source>
</reference>
<proteinExistence type="predicted"/>